<dbReference type="SUPFAM" id="SSF56300">
    <property type="entry name" value="Metallo-dependent phosphatases"/>
    <property type="match status" value="1"/>
</dbReference>
<dbReference type="GeneID" id="37285479"/>
<protein>
    <recommendedName>
        <fullName evidence="1">Calcineurin-like phosphoesterase domain-containing protein</fullName>
    </recommendedName>
</protein>
<dbReference type="AlphaFoldDB" id="A0A345E8I2"/>
<dbReference type="EMBL" id="CP031147">
    <property type="protein sequence ID" value="AXG08504.1"/>
    <property type="molecule type" value="Genomic_DNA"/>
</dbReference>
<evidence type="ECO:0000259" key="1">
    <source>
        <dbReference type="Pfam" id="PF00149"/>
    </source>
</evidence>
<keyword evidence="2" id="KW-0614">Plasmid</keyword>
<dbReference type="Gene3D" id="3.60.21.10">
    <property type="match status" value="1"/>
</dbReference>
<feature type="domain" description="Calcineurin-like phosphoesterase" evidence="1">
    <location>
        <begin position="4"/>
        <end position="128"/>
    </location>
</feature>
<evidence type="ECO:0000313" key="2">
    <source>
        <dbReference type="EMBL" id="AXG08504.1"/>
    </source>
</evidence>
<dbReference type="Pfam" id="PF00149">
    <property type="entry name" value="Metallophos"/>
    <property type="match status" value="1"/>
</dbReference>
<dbReference type="InterPro" id="IPR029052">
    <property type="entry name" value="Metallo-depent_PP-like"/>
</dbReference>
<geneLocation type="plasmid" evidence="3">
    <name>pcba1112-01</name>
</geneLocation>
<organism evidence="2 3">
    <name type="scientific">Haloplanus rubicundus</name>
    <dbReference type="NCBI Taxonomy" id="1547898"/>
    <lineage>
        <taxon>Archaea</taxon>
        <taxon>Methanobacteriati</taxon>
        <taxon>Methanobacteriota</taxon>
        <taxon>Stenosarchaea group</taxon>
        <taxon>Halobacteria</taxon>
        <taxon>Halobacteriales</taxon>
        <taxon>Haloferacaceae</taxon>
        <taxon>Haloplanus</taxon>
    </lineage>
</organism>
<reference evidence="2 3" key="1">
    <citation type="submission" date="2018-07" db="EMBL/GenBank/DDBJ databases">
        <title>Genome sequences of Haloplanus sp. CBA1112.</title>
        <authorList>
            <person name="Kim Y.B."/>
            <person name="Roh S.W."/>
        </authorList>
    </citation>
    <scope>NUCLEOTIDE SEQUENCE [LARGE SCALE GENOMIC DNA]</scope>
    <source>
        <strain evidence="2 3">CBA1112</strain>
        <plasmid evidence="3">pcba1112-01</plasmid>
    </source>
</reference>
<accession>A0A345E8I2</accession>
<dbReference type="Proteomes" id="UP000252985">
    <property type="component" value="Plasmid pCBA1112-01"/>
</dbReference>
<sequence>MDYLISDLHLDHDNIIDYCDRPFSSVKEMNETLVKHWNAVVDPDDEVLYGSDLTIRTSAAALLDWLDELNGKIVFLLGNHDSIVLEELDRVQFVEEFRFEHRGVPFHAVHDPADGPSNWKGWLLHGPTTTTGRTDFLSSTTIADVSISRSSYSTTARWRPTGWSTIWPVANDSPTEPSLSTP</sequence>
<proteinExistence type="predicted"/>
<dbReference type="KEGG" id="haq:DU484_00835"/>
<dbReference type="RefSeq" id="WP_114604828.1">
    <property type="nucleotide sequence ID" value="NZ_CP031147.1"/>
</dbReference>
<gene>
    <name evidence="2" type="ORF">DU484_00835</name>
</gene>
<dbReference type="InterPro" id="IPR004843">
    <property type="entry name" value="Calcineurin-like_PHP"/>
</dbReference>
<evidence type="ECO:0000313" key="3">
    <source>
        <dbReference type="Proteomes" id="UP000252985"/>
    </source>
</evidence>
<dbReference type="GO" id="GO:0016787">
    <property type="term" value="F:hydrolase activity"/>
    <property type="evidence" value="ECO:0007669"/>
    <property type="project" value="InterPro"/>
</dbReference>
<name>A0A345E8I2_9EURY</name>